<evidence type="ECO:0000313" key="3">
    <source>
        <dbReference type="Proteomes" id="UP000633509"/>
    </source>
</evidence>
<evidence type="ECO:0000259" key="1">
    <source>
        <dbReference type="Pfam" id="PF20248"/>
    </source>
</evidence>
<dbReference type="RefSeq" id="WP_192783909.1">
    <property type="nucleotide sequence ID" value="NZ_JADBEK010000001.1"/>
</dbReference>
<feature type="domain" description="DUF6603" evidence="1">
    <location>
        <begin position="247"/>
        <end position="670"/>
    </location>
</feature>
<gene>
    <name evidence="2" type="ORF">H4W80_000926</name>
</gene>
<sequence>MSALWAGDGLRMERLDGGDPARLAVRGFAALADRSAAPAVVSVEFTAADGEVAGVSLSVDGVEPGIPAAWLAGRVGAVCARLPENAVVSGFRVRAGADGLALDGWGPEVRLAVRKSAGSLCAVEGGGGDGGRWRVVCCDRDLTADGLAEAASGLDDLVPRLPQGLAAGSWLVLPGPAVVPVRGGRHNVARGAERDGLGRALPVKPQRPRPLPSRRVPTAVAGREGFTVLAPAAQGAQPLGWSIGTPGDGEGITVSYRVPPLSVTGTLTALPASPPYRTVLGGVLLVESTLVTGSAVGAYVVPGESGVRPSMFAFGALGRDKGIGPPPFQVRGIALGMGWNSRVRQPTIEEVADFPFVVALDNPGAIGGAGGDPVQVLRNLTGGNDPWVRPAEGEVWVAAGLAFSCFDVVFGRALAMVQTGADLTIALLGVGSAELPRKAGRKFAKAEIALEAVLKPNAGEMRLSAALTPASFVIDPNCRLRGGATLAVWYGSSPQAGDFVLSLGGYHPNYKPPAHYPVPARLGFDWDLTGSVTVSGSAYFAVTPSAVMLGGSLDVRFHSGILRAWLTAQADALIQWEPFAFDIGISVRIGVQARIKIIFVTLTITIEIGASLRLYGPPTGGEATVHLWFIEFTIGFGAERSAEDDLLDWGEFTRMLPPPGGLVRIHPGAGLISDEGRVGGAGGAWLVSSAGFAFTVDSSVPITEMYVDSLSTSPVQRGDRVGVRPMGERDRTAKQVVALLLEGEPLSLGGWGRRFHRSAVPRSLWGTGSPTSLPPDGAQLIRNQLTGVELASPAADNGGSTGYVSAEHLKFDRMDPGVLPLDANARPTGPTPVRLPGGQAIDRIRSTVDAAPQRSARAALVAALAAAGVEVGAVDRDLPGYARAAESAFTAAPQLVPIG</sequence>
<organism evidence="2 3">
    <name type="scientific">Nonomuraea angiospora</name>
    <dbReference type="NCBI Taxonomy" id="46172"/>
    <lineage>
        <taxon>Bacteria</taxon>
        <taxon>Bacillati</taxon>
        <taxon>Actinomycetota</taxon>
        <taxon>Actinomycetes</taxon>
        <taxon>Streptosporangiales</taxon>
        <taxon>Streptosporangiaceae</taxon>
        <taxon>Nonomuraea</taxon>
    </lineage>
</organism>
<evidence type="ECO:0000313" key="2">
    <source>
        <dbReference type="EMBL" id="MBE1582668.1"/>
    </source>
</evidence>
<comment type="caution">
    <text evidence="2">The sequence shown here is derived from an EMBL/GenBank/DDBJ whole genome shotgun (WGS) entry which is preliminary data.</text>
</comment>
<dbReference type="Proteomes" id="UP000633509">
    <property type="component" value="Unassembled WGS sequence"/>
</dbReference>
<protein>
    <recommendedName>
        <fullName evidence="1">DUF6603 domain-containing protein</fullName>
    </recommendedName>
</protein>
<name>A0ABR9LPT1_9ACTN</name>
<dbReference type="InterPro" id="IPR046538">
    <property type="entry name" value="DUF6603"/>
</dbReference>
<dbReference type="EMBL" id="JADBEK010000001">
    <property type="protein sequence ID" value="MBE1582668.1"/>
    <property type="molecule type" value="Genomic_DNA"/>
</dbReference>
<reference evidence="2 3" key="1">
    <citation type="submission" date="2020-10" db="EMBL/GenBank/DDBJ databases">
        <title>Sequencing the genomes of 1000 actinobacteria strains.</title>
        <authorList>
            <person name="Klenk H.-P."/>
        </authorList>
    </citation>
    <scope>NUCLEOTIDE SEQUENCE [LARGE SCALE GENOMIC DNA]</scope>
    <source>
        <strain evidence="2 3">DSM 43173</strain>
    </source>
</reference>
<accession>A0ABR9LPT1</accession>
<keyword evidence="3" id="KW-1185">Reference proteome</keyword>
<proteinExistence type="predicted"/>
<dbReference type="Pfam" id="PF20248">
    <property type="entry name" value="DUF6603"/>
    <property type="match status" value="1"/>
</dbReference>